<evidence type="ECO:0000313" key="1">
    <source>
        <dbReference type="EMBL" id="KAF9651997.1"/>
    </source>
</evidence>
<accession>A0ACB6ZR31</accession>
<comment type="caution">
    <text evidence="1">The sequence shown here is derived from an EMBL/GenBank/DDBJ whole genome shotgun (WGS) entry which is preliminary data.</text>
</comment>
<keyword evidence="2" id="KW-1185">Reference proteome</keyword>
<protein>
    <submittedName>
        <fullName evidence="1">Uncharacterized protein</fullName>
    </submittedName>
</protein>
<gene>
    <name evidence="1" type="ORF">BDM02DRAFT_347167</name>
</gene>
<proteinExistence type="predicted"/>
<evidence type="ECO:0000313" key="2">
    <source>
        <dbReference type="Proteomes" id="UP000886501"/>
    </source>
</evidence>
<reference evidence="1" key="2">
    <citation type="journal article" date="2020" name="Nat. Commun.">
        <title>Large-scale genome sequencing of mycorrhizal fungi provides insights into the early evolution of symbiotic traits.</title>
        <authorList>
            <person name="Miyauchi S."/>
            <person name="Kiss E."/>
            <person name="Kuo A."/>
            <person name="Drula E."/>
            <person name="Kohler A."/>
            <person name="Sanchez-Garcia M."/>
            <person name="Morin E."/>
            <person name="Andreopoulos B."/>
            <person name="Barry K.W."/>
            <person name="Bonito G."/>
            <person name="Buee M."/>
            <person name="Carver A."/>
            <person name="Chen C."/>
            <person name="Cichocki N."/>
            <person name="Clum A."/>
            <person name="Culley D."/>
            <person name="Crous P.W."/>
            <person name="Fauchery L."/>
            <person name="Girlanda M."/>
            <person name="Hayes R.D."/>
            <person name="Keri Z."/>
            <person name="LaButti K."/>
            <person name="Lipzen A."/>
            <person name="Lombard V."/>
            <person name="Magnuson J."/>
            <person name="Maillard F."/>
            <person name="Murat C."/>
            <person name="Nolan M."/>
            <person name="Ohm R.A."/>
            <person name="Pangilinan J."/>
            <person name="Pereira M.F."/>
            <person name="Perotto S."/>
            <person name="Peter M."/>
            <person name="Pfister S."/>
            <person name="Riley R."/>
            <person name="Sitrit Y."/>
            <person name="Stielow J.B."/>
            <person name="Szollosi G."/>
            <person name="Zifcakova L."/>
            <person name="Stursova M."/>
            <person name="Spatafora J.W."/>
            <person name="Tedersoo L."/>
            <person name="Vaario L.M."/>
            <person name="Yamada A."/>
            <person name="Yan M."/>
            <person name="Wang P."/>
            <person name="Xu J."/>
            <person name="Bruns T."/>
            <person name="Baldrian P."/>
            <person name="Vilgalys R."/>
            <person name="Dunand C."/>
            <person name="Henrissat B."/>
            <person name="Grigoriev I.V."/>
            <person name="Hibbett D."/>
            <person name="Nagy L.G."/>
            <person name="Martin F.M."/>
        </authorList>
    </citation>
    <scope>NUCLEOTIDE SEQUENCE</scope>
    <source>
        <strain evidence="1">P2</strain>
    </source>
</reference>
<dbReference type="EMBL" id="MU117971">
    <property type="protein sequence ID" value="KAF9651997.1"/>
    <property type="molecule type" value="Genomic_DNA"/>
</dbReference>
<dbReference type="Proteomes" id="UP000886501">
    <property type="component" value="Unassembled WGS sequence"/>
</dbReference>
<reference evidence="1" key="1">
    <citation type="submission" date="2019-10" db="EMBL/GenBank/DDBJ databases">
        <authorList>
            <consortium name="DOE Joint Genome Institute"/>
            <person name="Kuo A."/>
            <person name="Miyauchi S."/>
            <person name="Kiss E."/>
            <person name="Drula E."/>
            <person name="Kohler A."/>
            <person name="Sanchez-Garcia M."/>
            <person name="Andreopoulos B."/>
            <person name="Barry K.W."/>
            <person name="Bonito G."/>
            <person name="Buee M."/>
            <person name="Carver A."/>
            <person name="Chen C."/>
            <person name="Cichocki N."/>
            <person name="Clum A."/>
            <person name="Culley D."/>
            <person name="Crous P.W."/>
            <person name="Fauchery L."/>
            <person name="Girlanda M."/>
            <person name="Hayes R."/>
            <person name="Keri Z."/>
            <person name="Labutti K."/>
            <person name="Lipzen A."/>
            <person name="Lombard V."/>
            <person name="Magnuson J."/>
            <person name="Maillard F."/>
            <person name="Morin E."/>
            <person name="Murat C."/>
            <person name="Nolan M."/>
            <person name="Ohm R."/>
            <person name="Pangilinan J."/>
            <person name="Pereira M."/>
            <person name="Perotto S."/>
            <person name="Peter M."/>
            <person name="Riley R."/>
            <person name="Sitrit Y."/>
            <person name="Stielow B."/>
            <person name="Szollosi G."/>
            <person name="Zifcakova L."/>
            <person name="Stursova M."/>
            <person name="Spatafora J.W."/>
            <person name="Tedersoo L."/>
            <person name="Vaario L.-M."/>
            <person name="Yamada A."/>
            <person name="Yan M."/>
            <person name="Wang P."/>
            <person name="Xu J."/>
            <person name="Bruns T."/>
            <person name="Baldrian P."/>
            <person name="Vilgalys R."/>
            <person name="Henrissat B."/>
            <person name="Grigoriev I.V."/>
            <person name="Hibbett D."/>
            <person name="Nagy L.G."/>
            <person name="Martin F.M."/>
        </authorList>
    </citation>
    <scope>NUCLEOTIDE SEQUENCE</scope>
    <source>
        <strain evidence="1">P2</strain>
    </source>
</reference>
<organism evidence="1 2">
    <name type="scientific">Thelephora ganbajun</name>
    <name type="common">Ganba fungus</name>
    <dbReference type="NCBI Taxonomy" id="370292"/>
    <lineage>
        <taxon>Eukaryota</taxon>
        <taxon>Fungi</taxon>
        <taxon>Dikarya</taxon>
        <taxon>Basidiomycota</taxon>
        <taxon>Agaricomycotina</taxon>
        <taxon>Agaricomycetes</taxon>
        <taxon>Thelephorales</taxon>
        <taxon>Thelephoraceae</taxon>
        <taxon>Thelephora</taxon>
    </lineage>
</organism>
<name>A0ACB6ZR31_THEGA</name>
<sequence length="348" mass="38446">MSFVPGPSASRGGIIVQPTYFTSSLYVDSCREDIETLVQEFSQKCHENPIHSFSLFKSIWISSGWQWMHFKVFDAYARDAFLRVTIRLFIERLRSSESVLTRVGALYGVYVFYSTQPCTSAPGLHAVSGIEVPSDMLQSLLVLPSLLDTEQLSPLGPQVTNVLSQLVSSDAFYILPSSDLELYKLPREIFVPDREEDAVTAKTLPTARKRGRPSRRDKQKRANQAAAALETWLLQGACPAPDTSELHDDHDRVPVSISASRDAYMVQKRVMLDVLGRGESGREALRVANEAVLRRLREIDEMAASQGLEVGGEGGEKTGLARIEKVVGGMEEGSSGILGMVGDFFEAR</sequence>